<dbReference type="PANTHER" id="PTHR47074">
    <property type="entry name" value="BNAC02G40300D PROTEIN"/>
    <property type="match status" value="1"/>
</dbReference>
<dbReference type="InterPro" id="IPR036397">
    <property type="entry name" value="RNaseH_sf"/>
</dbReference>
<proteinExistence type="predicted"/>
<dbReference type="Proteomes" id="UP001652660">
    <property type="component" value="Chromosome 6e"/>
</dbReference>
<dbReference type="InterPro" id="IPR052929">
    <property type="entry name" value="RNase_H-like_EbsB-rel"/>
</dbReference>
<dbReference type="RefSeq" id="XP_071911846.1">
    <property type="nucleotide sequence ID" value="XM_072055745.1"/>
</dbReference>
<dbReference type="InterPro" id="IPR002156">
    <property type="entry name" value="RNaseH_domain"/>
</dbReference>
<evidence type="ECO:0000313" key="2">
    <source>
        <dbReference type="Proteomes" id="UP001652660"/>
    </source>
</evidence>
<dbReference type="SUPFAM" id="SSF53098">
    <property type="entry name" value="Ribonuclease H-like"/>
    <property type="match status" value="1"/>
</dbReference>
<accession>A0ABM4UX35</accession>
<name>A0ABM4UX35_COFAR</name>
<dbReference type="InterPro" id="IPR012337">
    <property type="entry name" value="RNaseH-like_sf"/>
</dbReference>
<evidence type="ECO:0000313" key="3">
    <source>
        <dbReference type="RefSeq" id="XP_071911846.1"/>
    </source>
</evidence>
<reference evidence="3" key="1">
    <citation type="submission" date="2025-08" db="UniProtKB">
        <authorList>
            <consortium name="RefSeq"/>
        </authorList>
    </citation>
    <scope>IDENTIFICATION</scope>
    <source>
        <tissue evidence="3">Leaves</tissue>
    </source>
</reference>
<gene>
    <name evidence="3" type="primary">LOC140009644</name>
</gene>
<dbReference type="GeneID" id="140009644"/>
<dbReference type="Pfam" id="PF13456">
    <property type="entry name" value="RVT_3"/>
    <property type="match status" value="1"/>
</dbReference>
<dbReference type="Gene3D" id="3.30.420.10">
    <property type="entry name" value="Ribonuclease H-like superfamily/Ribonuclease H"/>
    <property type="match status" value="1"/>
</dbReference>
<dbReference type="PANTHER" id="PTHR47074:SF11">
    <property type="entry name" value="REVERSE TRANSCRIPTASE-LIKE PROTEIN"/>
    <property type="match status" value="1"/>
</dbReference>
<feature type="domain" description="RNase H type-1" evidence="1">
    <location>
        <begin position="48"/>
        <end position="169"/>
    </location>
</feature>
<organism evidence="2 3">
    <name type="scientific">Coffea arabica</name>
    <name type="common">Arabian coffee</name>
    <dbReference type="NCBI Taxonomy" id="13443"/>
    <lineage>
        <taxon>Eukaryota</taxon>
        <taxon>Viridiplantae</taxon>
        <taxon>Streptophyta</taxon>
        <taxon>Embryophyta</taxon>
        <taxon>Tracheophyta</taxon>
        <taxon>Spermatophyta</taxon>
        <taxon>Magnoliopsida</taxon>
        <taxon>eudicotyledons</taxon>
        <taxon>Gunneridae</taxon>
        <taxon>Pentapetalae</taxon>
        <taxon>asterids</taxon>
        <taxon>lamiids</taxon>
        <taxon>Gentianales</taxon>
        <taxon>Rubiaceae</taxon>
        <taxon>Ixoroideae</taxon>
        <taxon>Gardenieae complex</taxon>
        <taxon>Bertiereae - Coffeeae clade</taxon>
        <taxon>Coffeeae</taxon>
        <taxon>Coffea</taxon>
    </lineage>
</organism>
<protein>
    <recommendedName>
        <fullName evidence="1">RNase H type-1 domain-containing protein</fullName>
    </recommendedName>
</protein>
<evidence type="ECO:0000259" key="1">
    <source>
        <dbReference type="Pfam" id="PF13456"/>
    </source>
</evidence>
<dbReference type="CDD" id="cd06222">
    <property type="entry name" value="RNase_H_like"/>
    <property type="match status" value="1"/>
</dbReference>
<sequence length="202" mass="22234">MVGMKAVQEWNEYRAAQCTDRGKVLEEGAKQKIPSEWVPPAEGVVKMNVDVALSTAKGIVGWGVVARQIDGGILKAWAGSGERHTEAVVEEAATIRTALIKAERMGWRKVEVQSDCKSVVESIRMGCRKDPQVGAIVGDVLRLGKQFDSCYFSFVKREGNCVSHQLAKFVMQLTSDIEWEGSFPVWLVNLAKTDVRAVAQPL</sequence>
<keyword evidence="2" id="KW-1185">Reference proteome</keyword>
<dbReference type="InterPro" id="IPR044730">
    <property type="entry name" value="RNase_H-like_dom_plant"/>
</dbReference>